<gene>
    <name evidence="1" type="ORF">Pint_36004</name>
</gene>
<reference evidence="2" key="1">
    <citation type="journal article" date="2023" name="G3 (Bethesda)">
        <title>Genome assembly and association tests identify interacting loci associated with vigor, precocity, and sex in interspecific pistachio rootstocks.</title>
        <authorList>
            <person name="Palmer W."/>
            <person name="Jacygrad E."/>
            <person name="Sagayaradj S."/>
            <person name="Cavanaugh K."/>
            <person name="Han R."/>
            <person name="Bertier L."/>
            <person name="Beede B."/>
            <person name="Kafkas S."/>
            <person name="Golino D."/>
            <person name="Preece J."/>
            <person name="Michelmore R."/>
        </authorList>
    </citation>
    <scope>NUCLEOTIDE SEQUENCE [LARGE SCALE GENOMIC DNA]</scope>
</reference>
<evidence type="ECO:0000313" key="2">
    <source>
        <dbReference type="Proteomes" id="UP001163603"/>
    </source>
</evidence>
<protein>
    <submittedName>
        <fullName evidence="1">Uncharacterized protein</fullName>
    </submittedName>
</protein>
<organism evidence="1 2">
    <name type="scientific">Pistacia integerrima</name>
    <dbReference type="NCBI Taxonomy" id="434235"/>
    <lineage>
        <taxon>Eukaryota</taxon>
        <taxon>Viridiplantae</taxon>
        <taxon>Streptophyta</taxon>
        <taxon>Embryophyta</taxon>
        <taxon>Tracheophyta</taxon>
        <taxon>Spermatophyta</taxon>
        <taxon>Magnoliopsida</taxon>
        <taxon>eudicotyledons</taxon>
        <taxon>Gunneridae</taxon>
        <taxon>Pentapetalae</taxon>
        <taxon>rosids</taxon>
        <taxon>malvids</taxon>
        <taxon>Sapindales</taxon>
        <taxon>Anacardiaceae</taxon>
        <taxon>Pistacia</taxon>
    </lineage>
</organism>
<dbReference type="Proteomes" id="UP001163603">
    <property type="component" value="Chromosome 9"/>
</dbReference>
<accession>A0ACC0Y152</accession>
<keyword evidence="2" id="KW-1185">Reference proteome</keyword>
<sequence length="754" mass="83097">MTETLSNDKKNNEMLSSLGTAIVEIIGNVKALTKRRSGRVRQEVRNWGVDAEPFKTGESRLRYYRTKYQIPDDVILRALVEGDVPSNPSTSHKDLRLSSMASNESSTSNSSPATSSILPTQLHHFITIKLTKDNYLLWRAQLIPYLRGQNLFGYLDGSIPCPPITIPSSTNTSISPPITVPSSTNTSVHIPNPAYIHWSQQDQIILSAILSSLTESLLTQIIGLTTSRDVWLALEKTFSSTSSTRILSIRFQLSTLKKASLTITDFFTKVKQLSDTLSAISHPLSSSEITSYLLAGLPSSYDSLVTAITTRLDPISLDDLYGCLLTHENRLEQQTTSNELTFPSANIATSYSGRGHRGSPSNKGAPHYGNRSRGGRGFQNYSPHQMSQSNKPPCQICSKIGHTATTCWYRFNQHFQSPSTPYPQAHIAQSHIPPTPPPTPTYDQNWYPDTGATNHISSNLDNLCLNTNVYTGSDQIQVGNGQGLKILHTGSSILYAASKSFFLNKILHAPEIKKNLLSVSQFTKDNNVYFEFHSSFFCVKDPSSGAILLKGPSKNGLYPLHTLTSPSTSPASYIGERVSAIVASNHHRADSSFPDMSSSMKPDTYRPNDGLGPDFVESVRVASSFLCLYDVCLTWFNVLILVGLSFVTKEQVTASKGDLEQLKKLVEALKGTKKRKSTHSKSSSTIVKSLMKIQILSKSHVSVTGWSGAPTKRSKTTVSLKNIRFASHGPQGKTQMMSYRYKNLLEEWSEVTPV</sequence>
<name>A0ACC0Y152_9ROSI</name>
<dbReference type="EMBL" id="CM047744">
    <property type="protein sequence ID" value="KAJ0027935.1"/>
    <property type="molecule type" value="Genomic_DNA"/>
</dbReference>
<evidence type="ECO:0000313" key="1">
    <source>
        <dbReference type="EMBL" id="KAJ0027935.1"/>
    </source>
</evidence>
<comment type="caution">
    <text evidence="1">The sequence shown here is derived from an EMBL/GenBank/DDBJ whole genome shotgun (WGS) entry which is preliminary data.</text>
</comment>
<proteinExistence type="predicted"/>